<dbReference type="Pfam" id="PF13358">
    <property type="entry name" value="DDE_3"/>
    <property type="match status" value="1"/>
</dbReference>
<dbReference type="GO" id="GO:0003676">
    <property type="term" value="F:nucleic acid binding"/>
    <property type="evidence" value="ECO:0007669"/>
    <property type="project" value="InterPro"/>
</dbReference>
<dbReference type="AlphaFoldDB" id="A0A8C1SI32"/>
<name>A0A8C1SI32_CYPCA</name>
<evidence type="ECO:0000259" key="1">
    <source>
        <dbReference type="Pfam" id="PF13358"/>
    </source>
</evidence>
<reference evidence="2" key="1">
    <citation type="submission" date="2025-08" db="UniProtKB">
        <authorList>
            <consortium name="Ensembl"/>
        </authorList>
    </citation>
    <scope>IDENTIFICATION</scope>
</reference>
<organism evidence="2 3">
    <name type="scientific">Cyprinus carpio</name>
    <name type="common">Common carp</name>
    <dbReference type="NCBI Taxonomy" id="7962"/>
    <lineage>
        <taxon>Eukaryota</taxon>
        <taxon>Metazoa</taxon>
        <taxon>Chordata</taxon>
        <taxon>Craniata</taxon>
        <taxon>Vertebrata</taxon>
        <taxon>Euteleostomi</taxon>
        <taxon>Actinopterygii</taxon>
        <taxon>Neopterygii</taxon>
        <taxon>Teleostei</taxon>
        <taxon>Ostariophysi</taxon>
        <taxon>Cypriniformes</taxon>
        <taxon>Cyprinidae</taxon>
        <taxon>Cyprininae</taxon>
        <taxon>Cyprinus</taxon>
    </lineage>
</organism>
<dbReference type="Gene3D" id="3.30.420.10">
    <property type="entry name" value="Ribonuclease H-like superfamily/Ribonuclease H"/>
    <property type="match status" value="1"/>
</dbReference>
<sequence>MDDDPKHAAKATPEFLKAIKWNILQWPSQSPDLSPIERAFHLLKTQLKVERPTNKQQL</sequence>
<dbReference type="Proteomes" id="UP000694700">
    <property type="component" value="Unplaced"/>
</dbReference>
<dbReference type="InterPro" id="IPR036397">
    <property type="entry name" value="RNaseH_sf"/>
</dbReference>
<evidence type="ECO:0000313" key="3">
    <source>
        <dbReference type="Proteomes" id="UP000694700"/>
    </source>
</evidence>
<feature type="domain" description="Tc1-like transposase DDE" evidence="1">
    <location>
        <begin position="1"/>
        <end position="55"/>
    </location>
</feature>
<accession>A0A8C1SI32</accession>
<dbReference type="Ensembl" id="ENSCCRT00015008673.1">
    <property type="protein sequence ID" value="ENSCCRP00015008338.1"/>
    <property type="gene ID" value="ENSCCRG00015004124.1"/>
</dbReference>
<proteinExistence type="predicted"/>
<protein>
    <recommendedName>
        <fullName evidence="1">Tc1-like transposase DDE domain-containing protein</fullName>
    </recommendedName>
</protein>
<dbReference type="InterPro" id="IPR038717">
    <property type="entry name" value="Tc1-like_DDE_dom"/>
</dbReference>
<evidence type="ECO:0000313" key="2">
    <source>
        <dbReference type="Ensembl" id="ENSCCRP00015008338.1"/>
    </source>
</evidence>